<proteinExistence type="predicted"/>
<name>A0A2I0VEX0_9ASPA</name>
<protein>
    <submittedName>
        <fullName evidence="1">Uncharacterized protein</fullName>
    </submittedName>
</protein>
<keyword evidence="2" id="KW-1185">Reference proteome</keyword>
<reference evidence="1 2" key="1">
    <citation type="journal article" date="2016" name="Sci. Rep.">
        <title>The Dendrobium catenatum Lindl. genome sequence provides insights into polysaccharide synthase, floral development and adaptive evolution.</title>
        <authorList>
            <person name="Zhang G.Q."/>
            <person name="Xu Q."/>
            <person name="Bian C."/>
            <person name="Tsai W.C."/>
            <person name="Yeh C.M."/>
            <person name="Liu K.W."/>
            <person name="Yoshida K."/>
            <person name="Zhang L.S."/>
            <person name="Chang S.B."/>
            <person name="Chen F."/>
            <person name="Shi Y."/>
            <person name="Su Y.Y."/>
            <person name="Zhang Y.Q."/>
            <person name="Chen L.J."/>
            <person name="Yin Y."/>
            <person name="Lin M."/>
            <person name="Huang H."/>
            <person name="Deng H."/>
            <person name="Wang Z.W."/>
            <person name="Zhu S.L."/>
            <person name="Zhao X."/>
            <person name="Deng C."/>
            <person name="Niu S.C."/>
            <person name="Huang J."/>
            <person name="Wang M."/>
            <person name="Liu G.H."/>
            <person name="Yang H.J."/>
            <person name="Xiao X.J."/>
            <person name="Hsiao Y.Y."/>
            <person name="Wu W.L."/>
            <person name="Chen Y.Y."/>
            <person name="Mitsuda N."/>
            <person name="Ohme-Takagi M."/>
            <person name="Luo Y.B."/>
            <person name="Van de Peer Y."/>
            <person name="Liu Z.J."/>
        </authorList>
    </citation>
    <scope>NUCLEOTIDE SEQUENCE [LARGE SCALE GENOMIC DNA]</scope>
    <source>
        <tissue evidence="1">The whole plant</tissue>
    </source>
</reference>
<evidence type="ECO:0000313" key="2">
    <source>
        <dbReference type="Proteomes" id="UP000233837"/>
    </source>
</evidence>
<sequence>MSANLFVQLPWNTRGAHSGWLRVKSLTPIEVAALADKRTIEAKFPKLDSPEHLSLENHARMESMLAFGIGDGGENVSIRNSVNNSQVC</sequence>
<dbReference type="AlphaFoldDB" id="A0A2I0VEX0"/>
<dbReference type="EMBL" id="KZ503714">
    <property type="protein sequence ID" value="PKU61966.1"/>
    <property type="molecule type" value="Genomic_DNA"/>
</dbReference>
<organism evidence="1 2">
    <name type="scientific">Dendrobium catenatum</name>
    <dbReference type="NCBI Taxonomy" id="906689"/>
    <lineage>
        <taxon>Eukaryota</taxon>
        <taxon>Viridiplantae</taxon>
        <taxon>Streptophyta</taxon>
        <taxon>Embryophyta</taxon>
        <taxon>Tracheophyta</taxon>
        <taxon>Spermatophyta</taxon>
        <taxon>Magnoliopsida</taxon>
        <taxon>Liliopsida</taxon>
        <taxon>Asparagales</taxon>
        <taxon>Orchidaceae</taxon>
        <taxon>Epidendroideae</taxon>
        <taxon>Malaxideae</taxon>
        <taxon>Dendrobiinae</taxon>
        <taxon>Dendrobium</taxon>
    </lineage>
</organism>
<accession>A0A2I0VEX0</accession>
<gene>
    <name evidence="1" type="ORF">MA16_Dca027187</name>
</gene>
<reference evidence="1 2" key="2">
    <citation type="journal article" date="2017" name="Nature">
        <title>The Apostasia genome and the evolution of orchids.</title>
        <authorList>
            <person name="Zhang G.Q."/>
            <person name="Liu K.W."/>
            <person name="Li Z."/>
            <person name="Lohaus R."/>
            <person name="Hsiao Y.Y."/>
            <person name="Niu S.C."/>
            <person name="Wang J.Y."/>
            <person name="Lin Y.C."/>
            <person name="Xu Q."/>
            <person name="Chen L.J."/>
            <person name="Yoshida K."/>
            <person name="Fujiwara S."/>
            <person name="Wang Z.W."/>
            <person name="Zhang Y.Q."/>
            <person name="Mitsuda N."/>
            <person name="Wang M."/>
            <person name="Liu G.H."/>
            <person name="Pecoraro L."/>
            <person name="Huang H.X."/>
            <person name="Xiao X.J."/>
            <person name="Lin M."/>
            <person name="Wu X.Y."/>
            <person name="Wu W.L."/>
            <person name="Chen Y.Y."/>
            <person name="Chang S.B."/>
            <person name="Sakamoto S."/>
            <person name="Ohme-Takagi M."/>
            <person name="Yagi M."/>
            <person name="Zeng S.J."/>
            <person name="Shen C.Y."/>
            <person name="Yeh C.M."/>
            <person name="Luo Y.B."/>
            <person name="Tsai W.C."/>
            <person name="Van de Peer Y."/>
            <person name="Liu Z.J."/>
        </authorList>
    </citation>
    <scope>NUCLEOTIDE SEQUENCE [LARGE SCALE GENOMIC DNA]</scope>
    <source>
        <tissue evidence="1">The whole plant</tissue>
    </source>
</reference>
<evidence type="ECO:0000313" key="1">
    <source>
        <dbReference type="EMBL" id="PKU61966.1"/>
    </source>
</evidence>
<dbReference type="Proteomes" id="UP000233837">
    <property type="component" value="Unassembled WGS sequence"/>
</dbReference>